<organism evidence="1 2">
    <name type="scientific">Taxus chinensis</name>
    <name type="common">Chinese yew</name>
    <name type="synonym">Taxus wallichiana var. chinensis</name>
    <dbReference type="NCBI Taxonomy" id="29808"/>
    <lineage>
        <taxon>Eukaryota</taxon>
        <taxon>Viridiplantae</taxon>
        <taxon>Streptophyta</taxon>
        <taxon>Embryophyta</taxon>
        <taxon>Tracheophyta</taxon>
        <taxon>Spermatophyta</taxon>
        <taxon>Pinopsida</taxon>
        <taxon>Pinidae</taxon>
        <taxon>Conifers II</taxon>
        <taxon>Cupressales</taxon>
        <taxon>Taxaceae</taxon>
        <taxon>Taxus</taxon>
    </lineage>
</organism>
<evidence type="ECO:0000313" key="1">
    <source>
        <dbReference type="EMBL" id="KAH9327242.1"/>
    </source>
</evidence>
<accession>A0AA38GRV0</accession>
<name>A0AA38GRV0_TAXCH</name>
<keyword evidence="2" id="KW-1185">Reference proteome</keyword>
<dbReference type="AlphaFoldDB" id="A0AA38GRV0"/>
<feature type="non-terminal residue" evidence="1">
    <location>
        <position position="1"/>
    </location>
</feature>
<reference evidence="1 2" key="1">
    <citation type="journal article" date="2021" name="Nat. Plants">
        <title>The Taxus genome provides insights into paclitaxel biosynthesis.</title>
        <authorList>
            <person name="Xiong X."/>
            <person name="Gou J."/>
            <person name="Liao Q."/>
            <person name="Li Y."/>
            <person name="Zhou Q."/>
            <person name="Bi G."/>
            <person name="Li C."/>
            <person name="Du R."/>
            <person name="Wang X."/>
            <person name="Sun T."/>
            <person name="Guo L."/>
            <person name="Liang H."/>
            <person name="Lu P."/>
            <person name="Wu Y."/>
            <person name="Zhang Z."/>
            <person name="Ro D.K."/>
            <person name="Shang Y."/>
            <person name="Huang S."/>
            <person name="Yan J."/>
        </authorList>
    </citation>
    <scope>NUCLEOTIDE SEQUENCE [LARGE SCALE GENOMIC DNA]</scope>
    <source>
        <strain evidence="1">Ta-2019</strain>
    </source>
</reference>
<gene>
    <name evidence="1" type="ORF">KI387_007420</name>
</gene>
<evidence type="ECO:0000313" key="2">
    <source>
        <dbReference type="Proteomes" id="UP000824469"/>
    </source>
</evidence>
<sequence>VWLWMSAVPLSLLMEKEILIRAALENFMKTVKLSERGLFICCCFYHGSPEQ</sequence>
<comment type="caution">
    <text evidence="1">The sequence shown here is derived from an EMBL/GenBank/DDBJ whole genome shotgun (WGS) entry which is preliminary data.</text>
</comment>
<dbReference type="Proteomes" id="UP000824469">
    <property type="component" value="Unassembled WGS sequence"/>
</dbReference>
<feature type="non-terminal residue" evidence="1">
    <location>
        <position position="51"/>
    </location>
</feature>
<protein>
    <submittedName>
        <fullName evidence="1">Uncharacterized protein</fullName>
    </submittedName>
</protein>
<dbReference type="EMBL" id="JAHRHJ020000002">
    <property type="protein sequence ID" value="KAH9327242.1"/>
    <property type="molecule type" value="Genomic_DNA"/>
</dbReference>
<proteinExistence type="predicted"/>